<comment type="caution">
    <text evidence="2">The sequence shown here is derived from an EMBL/GenBank/DDBJ whole genome shotgun (WGS) entry which is preliminary data.</text>
</comment>
<keyword evidence="3" id="KW-1185">Reference proteome</keyword>
<organism evidence="2 3">
    <name type="scientific">Coniophora puteana (strain RWD-64-598)</name>
    <name type="common">Brown rot fungus</name>
    <dbReference type="NCBI Taxonomy" id="741705"/>
    <lineage>
        <taxon>Eukaryota</taxon>
        <taxon>Fungi</taxon>
        <taxon>Dikarya</taxon>
        <taxon>Basidiomycota</taxon>
        <taxon>Agaricomycotina</taxon>
        <taxon>Agaricomycetes</taxon>
        <taxon>Agaricomycetidae</taxon>
        <taxon>Boletales</taxon>
        <taxon>Coniophorineae</taxon>
        <taxon>Coniophoraceae</taxon>
        <taxon>Coniophora</taxon>
    </lineage>
</organism>
<accession>A0A5M3MFY1</accession>
<reference evidence="3" key="1">
    <citation type="journal article" date="2012" name="Science">
        <title>The Paleozoic origin of enzymatic lignin decomposition reconstructed from 31 fungal genomes.</title>
        <authorList>
            <person name="Floudas D."/>
            <person name="Binder M."/>
            <person name="Riley R."/>
            <person name="Barry K."/>
            <person name="Blanchette R.A."/>
            <person name="Henrissat B."/>
            <person name="Martinez A.T."/>
            <person name="Otillar R."/>
            <person name="Spatafora J.W."/>
            <person name="Yadav J.S."/>
            <person name="Aerts A."/>
            <person name="Benoit I."/>
            <person name="Boyd A."/>
            <person name="Carlson A."/>
            <person name="Copeland A."/>
            <person name="Coutinho P.M."/>
            <person name="de Vries R.P."/>
            <person name="Ferreira P."/>
            <person name="Findley K."/>
            <person name="Foster B."/>
            <person name="Gaskell J."/>
            <person name="Glotzer D."/>
            <person name="Gorecki P."/>
            <person name="Heitman J."/>
            <person name="Hesse C."/>
            <person name="Hori C."/>
            <person name="Igarashi K."/>
            <person name="Jurgens J.A."/>
            <person name="Kallen N."/>
            <person name="Kersten P."/>
            <person name="Kohler A."/>
            <person name="Kuees U."/>
            <person name="Kumar T.K.A."/>
            <person name="Kuo A."/>
            <person name="LaButti K."/>
            <person name="Larrondo L.F."/>
            <person name="Lindquist E."/>
            <person name="Ling A."/>
            <person name="Lombard V."/>
            <person name="Lucas S."/>
            <person name="Lundell T."/>
            <person name="Martin R."/>
            <person name="McLaughlin D.J."/>
            <person name="Morgenstern I."/>
            <person name="Morin E."/>
            <person name="Murat C."/>
            <person name="Nagy L.G."/>
            <person name="Nolan M."/>
            <person name="Ohm R.A."/>
            <person name="Patyshakuliyeva A."/>
            <person name="Rokas A."/>
            <person name="Ruiz-Duenas F.J."/>
            <person name="Sabat G."/>
            <person name="Salamov A."/>
            <person name="Samejima M."/>
            <person name="Schmutz J."/>
            <person name="Slot J.C."/>
            <person name="St John F."/>
            <person name="Stenlid J."/>
            <person name="Sun H."/>
            <person name="Sun S."/>
            <person name="Syed K."/>
            <person name="Tsang A."/>
            <person name="Wiebenga A."/>
            <person name="Young D."/>
            <person name="Pisabarro A."/>
            <person name="Eastwood D.C."/>
            <person name="Martin F."/>
            <person name="Cullen D."/>
            <person name="Grigoriev I.V."/>
            <person name="Hibbett D.S."/>
        </authorList>
    </citation>
    <scope>NUCLEOTIDE SEQUENCE [LARGE SCALE GENOMIC DNA]</scope>
    <source>
        <strain evidence="3">RWD-64-598 SS2</strain>
    </source>
</reference>
<proteinExistence type="predicted"/>
<dbReference type="OrthoDB" id="2841072at2759"/>
<evidence type="ECO:0000256" key="1">
    <source>
        <dbReference type="SAM" id="MobiDB-lite"/>
    </source>
</evidence>
<dbReference type="AlphaFoldDB" id="A0A5M3MFY1"/>
<evidence type="ECO:0000313" key="2">
    <source>
        <dbReference type="EMBL" id="EIW78122.1"/>
    </source>
</evidence>
<dbReference type="Proteomes" id="UP000053558">
    <property type="component" value="Unassembled WGS sequence"/>
</dbReference>
<sequence length="120" mass="13238">MLGIVFDVRGSEPSQHAGGSGQALTRTRPGRGVCNKSVEMLLVGNSPIEDATRVAGILSDVAPNVKSIDSWNEITFRLSDEAYQMRAKWKTVQEWIGTFASIREEERSWKSVDESSQPVV</sequence>
<evidence type="ECO:0000313" key="3">
    <source>
        <dbReference type="Proteomes" id="UP000053558"/>
    </source>
</evidence>
<name>A0A5M3MFY1_CONPW</name>
<feature type="region of interest" description="Disordered" evidence="1">
    <location>
        <begin position="9"/>
        <end position="30"/>
    </location>
</feature>
<dbReference type="KEGG" id="cput:CONPUDRAFT_156132"/>
<dbReference type="RefSeq" id="XP_007771209.1">
    <property type="nucleotide sequence ID" value="XM_007773019.1"/>
</dbReference>
<gene>
    <name evidence="2" type="ORF">CONPUDRAFT_156132</name>
</gene>
<dbReference type="GeneID" id="19203531"/>
<dbReference type="EMBL" id="JH711582">
    <property type="protein sequence ID" value="EIW78122.1"/>
    <property type="molecule type" value="Genomic_DNA"/>
</dbReference>
<protein>
    <submittedName>
        <fullName evidence="2">Uncharacterized protein</fullName>
    </submittedName>
</protein>